<evidence type="ECO:0000313" key="2">
    <source>
        <dbReference type="Proteomes" id="UP001163882"/>
    </source>
</evidence>
<evidence type="ECO:0000313" key="1">
    <source>
        <dbReference type="EMBL" id="UYQ71795.1"/>
    </source>
</evidence>
<proteinExistence type="predicted"/>
<dbReference type="Proteomes" id="UP001163882">
    <property type="component" value="Chromosome"/>
</dbReference>
<dbReference type="RefSeq" id="WP_264225443.1">
    <property type="nucleotide sequence ID" value="NZ_CP107716.1"/>
</dbReference>
<accession>A0ABY6IPZ4</accession>
<reference evidence="1" key="1">
    <citation type="submission" date="2022-10" db="EMBL/GenBank/DDBJ databases">
        <title>YIM 151497 complete genome.</title>
        <authorList>
            <person name="Chen X."/>
        </authorList>
    </citation>
    <scope>NUCLEOTIDE SEQUENCE</scope>
    <source>
        <strain evidence="1">YIM 151497</strain>
    </source>
</reference>
<dbReference type="EMBL" id="CP107716">
    <property type="protein sequence ID" value="UYQ71795.1"/>
    <property type="molecule type" value="Genomic_DNA"/>
</dbReference>
<keyword evidence="2" id="KW-1185">Reference proteome</keyword>
<gene>
    <name evidence="1" type="ORF">OF122_17395</name>
</gene>
<sequence length="97" mass="10460">MPIYKLYPLAHPQDPGWDLAMNHGDVLVRAKSSGDARLVAAEAEAASADRHNENDDIFSIRSSAFTDDKLYGVQQISDGGLNPEGKRGVIEGHVLTA</sequence>
<organism evidence="1 2">
    <name type="scientific">Pelagibacterium flavum</name>
    <dbReference type="NCBI Taxonomy" id="2984530"/>
    <lineage>
        <taxon>Bacteria</taxon>
        <taxon>Pseudomonadati</taxon>
        <taxon>Pseudomonadota</taxon>
        <taxon>Alphaproteobacteria</taxon>
        <taxon>Hyphomicrobiales</taxon>
        <taxon>Devosiaceae</taxon>
        <taxon>Pelagibacterium</taxon>
    </lineage>
</organism>
<name>A0ABY6IPZ4_9HYPH</name>
<protein>
    <submittedName>
        <fullName evidence="1">Uncharacterized protein</fullName>
    </submittedName>
</protein>